<keyword evidence="3" id="KW-1185">Reference proteome</keyword>
<comment type="caution">
    <text evidence="2">The sequence shown here is derived from an EMBL/GenBank/DDBJ whole genome shotgun (WGS) entry which is preliminary data.</text>
</comment>
<organism evidence="2 3">
    <name type="scientific">Chaetoceros tenuissimus</name>
    <dbReference type="NCBI Taxonomy" id="426638"/>
    <lineage>
        <taxon>Eukaryota</taxon>
        <taxon>Sar</taxon>
        <taxon>Stramenopiles</taxon>
        <taxon>Ochrophyta</taxon>
        <taxon>Bacillariophyta</taxon>
        <taxon>Coscinodiscophyceae</taxon>
        <taxon>Chaetocerotophycidae</taxon>
        <taxon>Chaetocerotales</taxon>
        <taxon>Chaetocerotaceae</taxon>
        <taxon>Chaetoceros</taxon>
    </lineage>
</organism>
<proteinExistence type="predicted"/>
<dbReference type="AlphaFoldDB" id="A0AAD3CN25"/>
<evidence type="ECO:0000313" key="3">
    <source>
        <dbReference type="Proteomes" id="UP001054902"/>
    </source>
</evidence>
<keyword evidence="1" id="KW-0472">Membrane</keyword>
<dbReference type="Proteomes" id="UP001054902">
    <property type="component" value="Unassembled WGS sequence"/>
</dbReference>
<accession>A0AAD3CN25</accession>
<keyword evidence="1" id="KW-1133">Transmembrane helix</keyword>
<name>A0AAD3CN25_9STRA</name>
<protein>
    <submittedName>
        <fullName evidence="2">Uncharacterized protein</fullName>
    </submittedName>
</protein>
<evidence type="ECO:0000256" key="1">
    <source>
        <dbReference type="SAM" id="Phobius"/>
    </source>
</evidence>
<evidence type="ECO:0000313" key="2">
    <source>
        <dbReference type="EMBL" id="GFH47730.1"/>
    </source>
</evidence>
<sequence length="166" mass="18584">MPVTSPTRQPYYRHFLYFQHISIIEECQGVEACGSIPLVLKPPGTEPPTLEYYNPPQDEQFSIGAIIGIVVASLVFLIGIAMFYFVRREKRSQETMTNDSFGRNEIEHQEDFHLSPTVPAIPIAVKVGSVYVEGTEEGVVQHANIVESRFDQDDSHPIPSAPPLVE</sequence>
<feature type="transmembrane region" description="Helical" evidence="1">
    <location>
        <begin position="61"/>
        <end position="86"/>
    </location>
</feature>
<keyword evidence="1" id="KW-0812">Transmembrane</keyword>
<reference evidence="2 3" key="1">
    <citation type="journal article" date="2021" name="Sci. Rep.">
        <title>The genome of the diatom Chaetoceros tenuissimus carries an ancient integrated fragment of an extant virus.</title>
        <authorList>
            <person name="Hongo Y."/>
            <person name="Kimura K."/>
            <person name="Takaki Y."/>
            <person name="Yoshida Y."/>
            <person name="Baba S."/>
            <person name="Kobayashi G."/>
            <person name="Nagasaki K."/>
            <person name="Hano T."/>
            <person name="Tomaru Y."/>
        </authorList>
    </citation>
    <scope>NUCLEOTIDE SEQUENCE [LARGE SCALE GENOMIC DNA]</scope>
    <source>
        <strain evidence="2 3">NIES-3715</strain>
    </source>
</reference>
<gene>
    <name evidence="2" type="ORF">CTEN210_04205</name>
</gene>
<dbReference type="EMBL" id="BLLK01000023">
    <property type="protein sequence ID" value="GFH47730.1"/>
    <property type="molecule type" value="Genomic_DNA"/>
</dbReference>